<comment type="caution">
    <text evidence="2">The sequence shown here is derived from an EMBL/GenBank/DDBJ whole genome shotgun (WGS) entry which is preliminary data.</text>
</comment>
<feature type="non-terminal residue" evidence="2">
    <location>
        <position position="1"/>
    </location>
</feature>
<evidence type="ECO:0000313" key="3">
    <source>
        <dbReference type="Proteomes" id="UP000823775"/>
    </source>
</evidence>
<feature type="region of interest" description="Disordered" evidence="1">
    <location>
        <begin position="1"/>
        <end position="53"/>
    </location>
</feature>
<organism evidence="2 3">
    <name type="scientific">Datura stramonium</name>
    <name type="common">Jimsonweed</name>
    <name type="synonym">Common thornapple</name>
    <dbReference type="NCBI Taxonomy" id="4076"/>
    <lineage>
        <taxon>Eukaryota</taxon>
        <taxon>Viridiplantae</taxon>
        <taxon>Streptophyta</taxon>
        <taxon>Embryophyta</taxon>
        <taxon>Tracheophyta</taxon>
        <taxon>Spermatophyta</taxon>
        <taxon>Magnoliopsida</taxon>
        <taxon>eudicotyledons</taxon>
        <taxon>Gunneridae</taxon>
        <taxon>Pentapetalae</taxon>
        <taxon>asterids</taxon>
        <taxon>lamiids</taxon>
        <taxon>Solanales</taxon>
        <taxon>Solanaceae</taxon>
        <taxon>Solanoideae</taxon>
        <taxon>Datureae</taxon>
        <taxon>Datura</taxon>
    </lineage>
</organism>
<reference evidence="2 3" key="1">
    <citation type="journal article" date="2021" name="BMC Genomics">
        <title>Datura genome reveals duplications of psychoactive alkaloid biosynthetic genes and high mutation rate following tissue culture.</title>
        <authorList>
            <person name="Rajewski A."/>
            <person name="Carter-House D."/>
            <person name="Stajich J."/>
            <person name="Litt A."/>
        </authorList>
    </citation>
    <scope>NUCLEOTIDE SEQUENCE [LARGE SCALE GENOMIC DNA]</scope>
    <source>
        <strain evidence="2">AR-01</strain>
    </source>
</reference>
<evidence type="ECO:0000256" key="1">
    <source>
        <dbReference type="SAM" id="MobiDB-lite"/>
    </source>
</evidence>
<dbReference type="Proteomes" id="UP000823775">
    <property type="component" value="Unassembled WGS sequence"/>
</dbReference>
<sequence length="70" mass="7353">VETSTLGDPTVILDSGLGDSEIPAPDPVKDKGKLGTLEVPMPKAVDDDDDGIPFSAKWERLKTKGTSSTI</sequence>
<gene>
    <name evidence="2" type="ORF">HAX54_015514</name>
</gene>
<name>A0ABS8TTG1_DATST</name>
<proteinExistence type="predicted"/>
<protein>
    <submittedName>
        <fullName evidence="2">Uncharacterized protein</fullName>
    </submittedName>
</protein>
<evidence type="ECO:0000313" key="2">
    <source>
        <dbReference type="EMBL" id="MCD7473574.1"/>
    </source>
</evidence>
<feature type="non-terminal residue" evidence="2">
    <location>
        <position position="70"/>
    </location>
</feature>
<dbReference type="EMBL" id="JACEIK010001992">
    <property type="protein sequence ID" value="MCD7473574.1"/>
    <property type="molecule type" value="Genomic_DNA"/>
</dbReference>
<accession>A0ABS8TTG1</accession>
<keyword evidence="3" id="KW-1185">Reference proteome</keyword>